<dbReference type="Proteomes" id="UP000515151">
    <property type="component" value="Chromosome 2"/>
</dbReference>
<dbReference type="Pfam" id="PF13855">
    <property type="entry name" value="LRR_8"/>
    <property type="match status" value="1"/>
</dbReference>
<organism evidence="4 6">
    <name type="scientific">Punica granatum</name>
    <name type="common">Pomegranate</name>
    <dbReference type="NCBI Taxonomy" id="22663"/>
    <lineage>
        <taxon>Eukaryota</taxon>
        <taxon>Viridiplantae</taxon>
        <taxon>Streptophyta</taxon>
        <taxon>Embryophyta</taxon>
        <taxon>Tracheophyta</taxon>
        <taxon>Spermatophyta</taxon>
        <taxon>Magnoliopsida</taxon>
        <taxon>eudicotyledons</taxon>
        <taxon>Gunneridae</taxon>
        <taxon>Pentapetalae</taxon>
        <taxon>rosids</taxon>
        <taxon>malvids</taxon>
        <taxon>Myrtales</taxon>
        <taxon>Lythraceae</taxon>
        <taxon>Punica</taxon>
    </lineage>
</organism>
<feature type="compositionally biased region" description="Basic and acidic residues" evidence="3">
    <location>
        <begin position="115"/>
        <end position="126"/>
    </location>
</feature>
<evidence type="ECO:0000256" key="3">
    <source>
        <dbReference type="SAM" id="MobiDB-lite"/>
    </source>
</evidence>
<keyword evidence="4" id="KW-1185">Reference proteome</keyword>
<dbReference type="Gene3D" id="3.80.10.10">
    <property type="entry name" value="Ribonuclease Inhibitor"/>
    <property type="match status" value="1"/>
</dbReference>
<sequence>MVRFSCFITHIHNHKPKQKTGQSFAEPMNILQHSSQIQPHETPLSDVNGSCNKVADSLSLERGWKSDHMNGKLSLESEDAGVHQTGYLKKSKSEGGLHLKGRSLADEDTEDESHETDRGYSFDHSRSVLPDGSNEASLSPTNYEKPAPLDTSKEFSFVNNESIFSIGDPHNSERGAGLEISDARPSGDRIVNSGERTPQTPLSIVRSRSLPNIGTSLSPSEKCVQLEAKSRSSDDLHVLNTKRSEASLHEVKMRLVHEWGRDYHTSESHNVRFENPVEHCDDTFNYDSPAREWIVPIEEPEKSIEYGSSSAHHQWDEPPGTDFKIKRTEEWVIDLQPCFPIEETGEILQPDDKKKREVTAPNDSVVLKAIPGMEAAKRYISSLNPAATAAQLSNHGLFVIPFLSAFVSLKVLNLSGNAIGRITAGALPRGLHVLNLSKNHISAIEGLRELTRLRVLDLSYNRILRIGHGLASCCSLKELYLAGNKIGEVEGLHRLLKLNILDLRFNKISTAKCLGQLAANYNSLQAISLEGNPAQKNVGDEQLKKQLQGLLPQLTYYNRQLIKVGTTKDGADRSVRLGMGSHQIRSDYKSARKGSHGISSKVGTSSGHNRRSHVLGSDRSKGKHVKLPPSSVAKTSSNHHHNHHQLDLGDRLRSLKEKISIRRSRSEGTIEAL</sequence>
<reference evidence="4" key="1">
    <citation type="journal article" date="2020" name="Plant Biotechnol. J.">
        <title>The pomegranate (Punica granatum L.) draft genome dissects genetic divergence between soft- and hard-seeded cultivars.</title>
        <authorList>
            <person name="Luo X."/>
            <person name="Li H."/>
            <person name="Wu Z."/>
            <person name="Yao W."/>
            <person name="Zhao P."/>
            <person name="Cao D."/>
            <person name="Yu H."/>
            <person name="Li K."/>
            <person name="Poudel K."/>
            <person name="Zhao D."/>
            <person name="Zhang F."/>
            <person name="Xia X."/>
            <person name="Chen L."/>
            <person name="Wang Q."/>
            <person name="Jing D."/>
            <person name="Cao S."/>
        </authorList>
    </citation>
    <scope>NUCLEOTIDE SEQUENCE [LARGE SCALE GENOMIC DNA]</scope>
</reference>
<feature type="region of interest" description="Disordered" evidence="3">
    <location>
        <begin position="572"/>
        <end position="651"/>
    </location>
</feature>
<dbReference type="OrthoDB" id="1904536at2759"/>
<dbReference type="SMART" id="SM00368">
    <property type="entry name" value="LRR_RI"/>
    <property type="match status" value="3"/>
</dbReference>
<dbReference type="PANTHER" id="PTHR15454">
    <property type="entry name" value="NISCHARIN RELATED"/>
    <property type="match status" value="1"/>
</dbReference>
<reference evidence="5 6" key="2">
    <citation type="submission" date="2025-04" db="UniProtKB">
        <authorList>
            <consortium name="RefSeq"/>
        </authorList>
    </citation>
    <scope>IDENTIFICATION</scope>
    <source>
        <tissue evidence="5 6">Leaf</tissue>
    </source>
</reference>
<feature type="compositionally biased region" description="Polar residues" evidence="3">
    <location>
        <begin position="597"/>
        <end position="607"/>
    </location>
</feature>
<dbReference type="AlphaFoldDB" id="A0A6P8CET8"/>
<proteinExistence type="predicted"/>
<accession>A0A6P8CET8</accession>
<dbReference type="SMART" id="SM00365">
    <property type="entry name" value="LRR_SD22"/>
    <property type="match status" value="4"/>
</dbReference>
<dbReference type="FunFam" id="3.80.10.10:FF:000320">
    <property type="entry name" value="Protein phosphatase 1 regulatory subunit pprA"/>
    <property type="match status" value="1"/>
</dbReference>
<evidence type="ECO:0000313" key="6">
    <source>
        <dbReference type="RefSeq" id="XP_031379981.1"/>
    </source>
</evidence>
<dbReference type="RefSeq" id="XP_031379981.1">
    <property type="nucleotide sequence ID" value="XM_031524121.1"/>
</dbReference>
<evidence type="ECO:0000256" key="2">
    <source>
        <dbReference type="ARBA" id="ARBA00022737"/>
    </source>
</evidence>
<feature type="region of interest" description="Disordered" evidence="3">
    <location>
        <begin position="180"/>
        <end position="199"/>
    </location>
</feature>
<evidence type="ECO:0000313" key="4">
    <source>
        <dbReference type="Proteomes" id="UP000515151"/>
    </source>
</evidence>
<gene>
    <name evidence="5 6" type="primary">LOC116195142</name>
</gene>
<dbReference type="InterPro" id="IPR032675">
    <property type="entry name" value="LRR_dom_sf"/>
</dbReference>
<dbReference type="GeneID" id="116195142"/>
<keyword evidence="2" id="KW-0677">Repeat</keyword>
<keyword evidence="1" id="KW-0433">Leucine-rich repeat</keyword>
<dbReference type="PROSITE" id="PS51450">
    <property type="entry name" value="LRR"/>
    <property type="match status" value="3"/>
</dbReference>
<evidence type="ECO:0000256" key="1">
    <source>
        <dbReference type="ARBA" id="ARBA00022614"/>
    </source>
</evidence>
<evidence type="ECO:0000313" key="5">
    <source>
        <dbReference type="RefSeq" id="XP_031379980.1"/>
    </source>
</evidence>
<dbReference type="SUPFAM" id="SSF52075">
    <property type="entry name" value="Outer arm dynein light chain 1"/>
    <property type="match status" value="1"/>
</dbReference>
<name>A0A6P8CET8_PUNGR</name>
<dbReference type="PANTHER" id="PTHR15454:SF7">
    <property type="entry name" value="OS07G0106100 PROTEIN"/>
    <property type="match status" value="1"/>
</dbReference>
<dbReference type="Pfam" id="PF13516">
    <property type="entry name" value="LRR_6"/>
    <property type="match status" value="1"/>
</dbReference>
<dbReference type="RefSeq" id="XP_031379980.1">
    <property type="nucleotide sequence ID" value="XM_031524120.1"/>
</dbReference>
<dbReference type="GO" id="GO:0005737">
    <property type="term" value="C:cytoplasm"/>
    <property type="evidence" value="ECO:0007669"/>
    <property type="project" value="TreeGrafter"/>
</dbReference>
<feature type="region of interest" description="Disordered" evidence="3">
    <location>
        <begin position="87"/>
        <end position="145"/>
    </location>
</feature>
<dbReference type="InterPro" id="IPR003591">
    <property type="entry name" value="Leu-rich_rpt_typical-subtyp"/>
</dbReference>
<protein>
    <submittedName>
        <fullName evidence="5 6">Uncharacterized protein LOC116195142 isoform X1</fullName>
    </submittedName>
</protein>
<dbReference type="InterPro" id="IPR001611">
    <property type="entry name" value="Leu-rich_rpt"/>
</dbReference>
<dbReference type="SMART" id="SM00369">
    <property type="entry name" value="LRR_TYP"/>
    <property type="match status" value="3"/>
</dbReference>